<keyword evidence="2" id="KW-1185">Reference proteome</keyword>
<proteinExistence type="predicted"/>
<dbReference type="Proteomes" id="UP000051330">
    <property type="component" value="Unassembled WGS sequence"/>
</dbReference>
<dbReference type="AlphaFoldDB" id="A0A0R1N2M2"/>
<dbReference type="PANTHER" id="PTHR11183">
    <property type="entry name" value="GLYCOGENIN SUBFAMILY MEMBER"/>
    <property type="match status" value="1"/>
</dbReference>
<dbReference type="PATRIC" id="fig|1423792.3.peg.3006"/>
<sequence>MHLPANAGLKILVMQSDILMNDIYWLKAIPKNFARPNVSVDVWEKPQVMAQVHLTHQNERFPSVTLWRLFAPYIYQNYDKLLYLDNDVLICDNVLPLFDMLPENKIMGVVNDFQSFINVGFPEKSVWSEVDNFAQYFNSGVLLIDPKRYTDAYSETTMVEAVNSASYTFLDQTLLNRLITDRVAYLPLQYNYQKDDEWLAGFAKQRNPQQAAKISVARKHVVIRHFVFTRPFSLPWEHGYIQDEFERDFWQTFYKVKMQ</sequence>
<dbReference type="SUPFAM" id="SSF53448">
    <property type="entry name" value="Nucleotide-diphospho-sugar transferases"/>
    <property type="match status" value="1"/>
</dbReference>
<dbReference type="InterPro" id="IPR050587">
    <property type="entry name" value="GNT1/Glycosyltrans_8"/>
</dbReference>
<comment type="caution">
    <text evidence="1">The sequence shown here is derived from an EMBL/GenBank/DDBJ whole genome shotgun (WGS) entry which is preliminary data.</text>
</comment>
<evidence type="ECO:0000313" key="1">
    <source>
        <dbReference type="EMBL" id="KRL12612.1"/>
    </source>
</evidence>
<name>A0A0R1N2M2_9LACO</name>
<organism evidence="1 2">
    <name type="scientific">Schleiferilactobacillus perolens DSM 12744</name>
    <dbReference type="NCBI Taxonomy" id="1423792"/>
    <lineage>
        <taxon>Bacteria</taxon>
        <taxon>Bacillati</taxon>
        <taxon>Bacillota</taxon>
        <taxon>Bacilli</taxon>
        <taxon>Lactobacillales</taxon>
        <taxon>Lactobacillaceae</taxon>
        <taxon>Schleiferilactobacillus</taxon>
    </lineage>
</organism>
<protein>
    <submittedName>
        <fullName evidence="1">Glycosyltransferase</fullName>
    </submittedName>
</protein>
<dbReference type="STRING" id="1423792.FD09_GL002932"/>
<dbReference type="InterPro" id="IPR002495">
    <property type="entry name" value="Glyco_trans_8"/>
</dbReference>
<dbReference type="GO" id="GO:0016757">
    <property type="term" value="F:glycosyltransferase activity"/>
    <property type="evidence" value="ECO:0007669"/>
    <property type="project" value="InterPro"/>
</dbReference>
<dbReference type="Pfam" id="PF01501">
    <property type="entry name" value="Glyco_transf_8"/>
    <property type="match status" value="1"/>
</dbReference>
<dbReference type="Gene3D" id="3.90.550.10">
    <property type="entry name" value="Spore Coat Polysaccharide Biosynthesis Protein SpsA, Chain A"/>
    <property type="match status" value="1"/>
</dbReference>
<reference evidence="1 2" key="1">
    <citation type="journal article" date="2015" name="Genome Announc.">
        <title>Expanding the biotechnology potential of lactobacilli through comparative genomics of 213 strains and associated genera.</title>
        <authorList>
            <person name="Sun Z."/>
            <person name="Harris H.M."/>
            <person name="McCann A."/>
            <person name="Guo C."/>
            <person name="Argimon S."/>
            <person name="Zhang W."/>
            <person name="Yang X."/>
            <person name="Jeffery I.B."/>
            <person name="Cooney J.C."/>
            <person name="Kagawa T.F."/>
            <person name="Liu W."/>
            <person name="Song Y."/>
            <person name="Salvetti E."/>
            <person name="Wrobel A."/>
            <person name="Rasinkangas P."/>
            <person name="Parkhill J."/>
            <person name="Rea M.C."/>
            <person name="O'Sullivan O."/>
            <person name="Ritari J."/>
            <person name="Douillard F.P."/>
            <person name="Paul Ross R."/>
            <person name="Yang R."/>
            <person name="Briner A.E."/>
            <person name="Felis G.E."/>
            <person name="de Vos W.M."/>
            <person name="Barrangou R."/>
            <person name="Klaenhammer T.R."/>
            <person name="Caufield P.W."/>
            <person name="Cui Y."/>
            <person name="Zhang H."/>
            <person name="O'Toole P.W."/>
        </authorList>
    </citation>
    <scope>NUCLEOTIDE SEQUENCE [LARGE SCALE GENOMIC DNA]</scope>
    <source>
        <strain evidence="1 2">DSM 12744</strain>
    </source>
</reference>
<gene>
    <name evidence="1" type="ORF">FD09_GL002932</name>
</gene>
<keyword evidence="1" id="KW-0808">Transferase</keyword>
<dbReference type="EMBL" id="AZEC01000007">
    <property type="protein sequence ID" value="KRL12612.1"/>
    <property type="molecule type" value="Genomic_DNA"/>
</dbReference>
<evidence type="ECO:0000313" key="2">
    <source>
        <dbReference type="Proteomes" id="UP000051330"/>
    </source>
</evidence>
<accession>A0A0R1N2M2</accession>
<dbReference type="InterPro" id="IPR029044">
    <property type="entry name" value="Nucleotide-diphossugar_trans"/>
</dbReference>